<name>A0A0F9AU86_9ZZZZ</name>
<organism evidence="1">
    <name type="scientific">marine sediment metagenome</name>
    <dbReference type="NCBI Taxonomy" id="412755"/>
    <lineage>
        <taxon>unclassified sequences</taxon>
        <taxon>metagenomes</taxon>
        <taxon>ecological metagenomes</taxon>
    </lineage>
</organism>
<proteinExistence type="predicted"/>
<protein>
    <submittedName>
        <fullName evidence="1">Uncharacterized protein</fullName>
    </submittedName>
</protein>
<dbReference type="AlphaFoldDB" id="A0A0F9AU86"/>
<gene>
    <name evidence="1" type="ORF">LCGC14_2530100</name>
</gene>
<dbReference type="EMBL" id="LAZR01041036">
    <property type="protein sequence ID" value="KKL13005.1"/>
    <property type="molecule type" value="Genomic_DNA"/>
</dbReference>
<reference evidence="1" key="1">
    <citation type="journal article" date="2015" name="Nature">
        <title>Complex archaea that bridge the gap between prokaryotes and eukaryotes.</title>
        <authorList>
            <person name="Spang A."/>
            <person name="Saw J.H."/>
            <person name="Jorgensen S.L."/>
            <person name="Zaremba-Niedzwiedzka K."/>
            <person name="Martijn J."/>
            <person name="Lind A.E."/>
            <person name="van Eijk R."/>
            <person name="Schleper C."/>
            <person name="Guy L."/>
            <person name="Ettema T.J."/>
        </authorList>
    </citation>
    <scope>NUCLEOTIDE SEQUENCE</scope>
</reference>
<sequence>MEQFVNKKEVIIMEKPLGMEEIKIKSRDEVRGFYTLLTNGSVVCLPDNEYIVPKYVLSELEKEGITFEVKKKE</sequence>
<evidence type="ECO:0000313" key="1">
    <source>
        <dbReference type="EMBL" id="KKL13005.1"/>
    </source>
</evidence>
<accession>A0A0F9AU86</accession>
<comment type="caution">
    <text evidence="1">The sequence shown here is derived from an EMBL/GenBank/DDBJ whole genome shotgun (WGS) entry which is preliminary data.</text>
</comment>